<dbReference type="GO" id="GO:0046872">
    <property type="term" value="F:metal ion binding"/>
    <property type="evidence" value="ECO:0007669"/>
    <property type="project" value="UniProtKB-KW"/>
</dbReference>
<comment type="cofactor">
    <cofactor evidence="1">
        <name>Zn(2+)</name>
        <dbReference type="ChEBI" id="CHEBI:29105"/>
    </cofactor>
</comment>
<dbReference type="AlphaFoldDB" id="A0A2H0VJG8"/>
<sequence length="130" mass="14726">MITINILADAKFPFERTGLRDHLTKVLAKYKLIDAIEVNIQVVGIRKMSELQRIYMKLDGPTDVLSFPLNDPLDDRPFMASPDGVLRLGDIVVCYSEAVSEALEKQCMVDSQIQFLAEHGLMHLLGYHHE</sequence>
<proteinExistence type="inferred from homology"/>
<keyword evidence="5" id="KW-0255">Endonuclease</keyword>
<dbReference type="PANTHER" id="PTHR46986:SF1">
    <property type="entry name" value="ENDORIBONUCLEASE YBEY, CHLOROPLASTIC"/>
    <property type="match status" value="1"/>
</dbReference>
<dbReference type="Proteomes" id="UP000230796">
    <property type="component" value="Unassembled WGS sequence"/>
</dbReference>
<evidence type="ECO:0000256" key="7">
    <source>
        <dbReference type="ARBA" id="ARBA00022833"/>
    </source>
</evidence>
<reference evidence="9" key="1">
    <citation type="submission" date="2017-09" db="EMBL/GenBank/DDBJ databases">
        <title>Depth-based differentiation of microbial function through sediment-hosted aquifers and enrichment of novel symbionts in the deep terrestrial subsurface.</title>
        <authorList>
            <person name="Probst A.J."/>
            <person name="Ladd B."/>
            <person name="Jarett J.K."/>
            <person name="Geller-Mcgrath D.E."/>
            <person name="Sieber C.M.K."/>
            <person name="Emerson J.B."/>
            <person name="Anantharaman K."/>
            <person name="Thomas B.C."/>
            <person name="Malmstrom R."/>
            <person name="Stieglmeier M."/>
            <person name="Klingl A."/>
            <person name="Woyke T."/>
            <person name="Ryan C.M."/>
            <person name="Banfield J.F."/>
        </authorList>
    </citation>
    <scope>NUCLEOTIDE SEQUENCE [LARGE SCALE GENOMIC DNA]</scope>
</reference>
<gene>
    <name evidence="8" type="primary">ybeY</name>
    <name evidence="8" type="ORF">COT87_00440</name>
</gene>
<keyword evidence="3" id="KW-0540">Nuclease</keyword>
<evidence type="ECO:0000313" key="9">
    <source>
        <dbReference type="Proteomes" id="UP000230796"/>
    </source>
</evidence>
<dbReference type="NCBIfam" id="TIGR00043">
    <property type="entry name" value="rRNA maturation RNase YbeY"/>
    <property type="match status" value="1"/>
</dbReference>
<dbReference type="GO" id="GO:0004222">
    <property type="term" value="F:metalloendopeptidase activity"/>
    <property type="evidence" value="ECO:0007669"/>
    <property type="project" value="InterPro"/>
</dbReference>
<evidence type="ECO:0000313" key="8">
    <source>
        <dbReference type="EMBL" id="PIR99242.1"/>
    </source>
</evidence>
<comment type="caution">
    <text evidence="8">The sequence shown here is derived from an EMBL/GenBank/DDBJ whole genome shotgun (WGS) entry which is preliminary data.</text>
</comment>
<keyword evidence="7" id="KW-0862">Zinc</keyword>
<keyword evidence="6" id="KW-0378">Hydrolase</keyword>
<protein>
    <submittedName>
        <fullName evidence="8">rRNA maturation RNase YbeY</fullName>
    </submittedName>
</protein>
<dbReference type="GO" id="GO:0004519">
    <property type="term" value="F:endonuclease activity"/>
    <property type="evidence" value="ECO:0007669"/>
    <property type="project" value="UniProtKB-KW"/>
</dbReference>
<evidence type="ECO:0000256" key="3">
    <source>
        <dbReference type="ARBA" id="ARBA00022722"/>
    </source>
</evidence>
<dbReference type="EMBL" id="PFAF01000005">
    <property type="protein sequence ID" value="PIR99242.1"/>
    <property type="molecule type" value="Genomic_DNA"/>
</dbReference>
<accession>A0A2H0VJG8</accession>
<dbReference type="InterPro" id="IPR023091">
    <property type="entry name" value="MetalPrtase_cat_dom_sf_prd"/>
</dbReference>
<dbReference type="SUPFAM" id="SSF55486">
    <property type="entry name" value="Metalloproteases ('zincins'), catalytic domain"/>
    <property type="match status" value="1"/>
</dbReference>
<evidence type="ECO:0000256" key="2">
    <source>
        <dbReference type="ARBA" id="ARBA00010875"/>
    </source>
</evidence>
<name>A0A2H0VJG8_9BACT</name>
<keyword evidence="4" id="KW-0479">Metal-binding</keyword>
<evidence type="ECO:0000256" key="4">
    <source>
        <dbReference type="ARBA" id="ARBA00022723"/>
    </source>
</evidence>
<evidence type="ECO:0000256" key="6">
    <source>
        <dbReference type="ARBA" id="ARBA00022801"/>
    </source>
</evidence>
<comment type="similarity">
    <text evidence="2">Belongs to the endoribonuclease YbeY family.</text>
</comment>
<evidence type="ECO:0000256" key="5">
    <source>
        <dbReference type="ARBA" id="ARBA00022759"/>
    </source>
</evidence>
<dbReference type="Gene3D" id="3.40.390.30">
    <property type="entry name" value="Metalloproteases ('zincins'), catalytic domain"/>
    <property type="match status" value="1"/>
</dbReference>
<organism evidence="8 9">
    <name type="scientific">Candidatus Collierbacteria bacterium CG10_big_fil_rev_8_21_14_0_10_44_9</name>
    <dbReference type="NCBI Taxonomy" id="1974535"/>
    <lineage>
        <taxon>Bacteria</taxon>
        <taxon>Candidatus Collieribacteriota</taxon>
    </lineage>
</organism>
<evidence type="ECO:0000256" key="1">
    <source>
        <dbReference type="ARBA" id="ARBA00001947"/>
    </source>
</evidence>
<dbReference type="PANTHER" id="PTHR46986">
    <property type="entry name" value="ENDORIBONUCLEASE YBEY, CHLOROPLASTIC"/>
    <property type="match status" value="1"/>
</dbReference>
<dbReference type="GO" id="GO:0006364">
    <property type="term" value="P:rRNA processing"/>
    <property type="evidence" value="ECO:0007669"/>
    <property type="project" value="InterPro"/>
</dbReference>
<dbReference type="InterPro" id="IPR002036">
    <property type="entry name" value="YbeY"/>
</dbReference>
<dbReference type="Pfam" id="PF02130">
    <property type="entry name" value="YbeY"/>
    <property type="match status" value="1"/>
</dbReference>